<keyword evidence="6 11" id="KW-0547">Nucleotide-binding</keyword>
<evidence type="ECO:0000256" key="3">
    <source>
        <dbReference type="ARBA" id="ARBA00004868"/>
    </source>
</evidence>
<comment type="caution">
    <text evidence="12">The sequence shown here is derived from an EMBL/GenBank/DDBJ whole genome shotgun (WGS) entry which is preliminary data.</text>
</comment>
<keyword evidence="13" id="KW-1185">Reference proteome</keyword>
<dbReference type="NCBIfam" id="TIGR00694">
    <property type="entry name" value="thiM"/>
    <property type="match status" value="1"/>
</dbReference>
<dbReference type="InterPro" id="IPR029056">
    <property type="entry name" value="Ribokinase-like"/>
</dbReference>
<comment type="pathway">
    <text evidence="3 11">Cofactor biosynthesis; thiamine diphosphate biosynthesis; 4-methyl-5-(2-phosphoethyl)-thiazole from 5-(2-hydroxyethyl)-4-methylthiazole: step 1/1.</text>
</comment>
<keyword evidence="7 11" id="KW-0418">Kinase</keyword>
<protein>
    <recommendedName>
        <fullName evidence="11">Hydroxyethylthiazole kinase</fullName>
        <ecNumber evidence="11">2.7.1.50</ecNumber>
    </recommendedName>
    <alternativeName>
        <fullName evidence="11">4-methyl-5-beta-hydroxyethylthiazole kinase</fullName>
        <shortName evidence="11">TH kinase</shortName>
        <shortName evidence="11">Thz kinase</shortName>
    </alternativeName>
</protein>
<evidence type="ECO:0000256" key="4">
    <source>
        <dbReference type="ARBA" id="ARBA00022679"/>
    </source>
</evidence>
<dbReference type="GO" id="GO:0004417">
    <property type="term" value="F:hydroxyethylthiazole kinase activity"/>
    <property type="evidence" value="ECO:0007669"/>
    <property type="project" value="UniProtKB-EC"/>
</dbReference>
<feature type="binding site" evidence="11">
    <location>
        <position position="119"/>
    </location>
    <ligand>
        <name>ATP</name>
        <dbReference type="ChEBI" id="CHEBI:30616"/>
    </ligand>
</feature>
<keyword evidence="5 11" id="KW-0479">Metal-binding</keyword>
<name>A0ABT3MQA0_9GAMM</name>
<dbReference type="NCBIfam" id="NF006830">
    <property type="entry name" value="PRK09355.1"/>
    <property type="match status" value="1"/>
</dbReference>
<dbReference type="SUPFAM" id="SSF53613">
    <property type="entry name" value="Ribokinase-like"/>
    <property type="match status" value="1"/>
</dbReference>
<comment type="catalytic activity">
    <reaction evidence="1 11">
        <text>5-(2-hydroxyethyl)-4-methylthiazole + ATP = 4-methyl-5-(2-phosphooxyethyl)-thiazole + ADP + H(+)</text>
        <dbReference type="Rhea" id="RHEA:24212"/>
        <dbReference type="ChEBI" id="CHEBI:15378"/>
        <dbReference type="ChEBI" id="CHEBI:17957"/>
        <dbReference type="ChEBI" id="CHEBI:30616"/>
        <dbReference type="ChEBI" id="CHEBI:58296"/>
        <dbReference type="ChEBI" id="CHEBI:456216"/>
        <dbReference type="EC" id="2.7.1.50"/>
    </reaction>
</comment>
<feature type="binding site" evidence="11">
    <location>
        <position position="44"/>
    </location>
    <ligand>
        <name>substrate</name>
    </ligand>
</feature>
<accession>A0ABT3MQA0</accession>
<evidence type="ECO:0000256" key="5">
    <source>
        <dbReference type="ARBA" id="ARBA00022723"/>
    </source>
</evidence>
<dbReference type="HAMAP" id="MF_00228">
    <property type="entry name" value="Thz_kinase"/>
    <property type="match status" value="1"/>
</dbReference>
<comment type="cofactor">
    <cofactor evidence="2 11">
        <name>Mg(2+)</name>
        <dbReference type="ChEBI" id="CHEBI:18420"/>
    </cofactor>
</comment>
<dbReference type="Gene3D" id="3.40.1190.20">
    <property type="match status" value="1"/>
</dbReference>
<dbReference type="CDD" id="cd01170">
    <property type="entry name" value="THZ_kinase"/>
    <property type="match status" value="1"/>
</dbReference>
<evidence type="ECO:0000256" key="9">
    <source>
        <dbReference type="ARBA" id="ARBA00022842"/>
    </source>
</evidence>
<dbReference type="PRINTS" id="PR01099">
    <property type="entry name" value="HYETHTZKNASE"/>
</dbReference>
<evidence type="ECO:0000313" key="13">
    <source>
        <dbReference type="Proteomes" id="UP001209854"/>
    </source>
</evidence>
<comment type="similarity">
    <text evidence="11">Belongs to the Thz kinase family.</text>
</comment>
<feature type="binding site" evidence="11">
    <location>
        <position position="169"/>
    </location>
    <ligand>
        <name>ATP</name>
        <dbReference type="ChEBI" id="CHEBI:30616"/>
    </ligand>
</feature>
<evidence type="ECO:0000256" key="2">
    <source>
        <dbReference type="ARBA" id="ARBA00001946"/>
    </source>
</evidence>
<keyword evidence="8 11" id="KW-0067">ATP-binding</keyword>
<proteinExistence type="inferred from homology"/>
<keyword evidence="10 11" id="KW-0784">Thiamine biosynthesis</keyword>
<comment type="function">
    <text evidence="11">Catalyzes the phosphorylation of the hydroxyl group of 4-methyl-5-beta-hydroxyethylthiazole (THZ).</text>
</comment>
<evidence type="ECO:0000256" key="8">
    <source>
        <dbReference type="ARBA" id="ARBA00022840"/>
    </source>
</evidence>
<keyword evidence="4 11" id="KW-0808">Transferase</keyword>
<organism evidence="12 13">
    <name type="scientific">Endozoicomonas gorgoniicola</name>
    <dbReference type="NCBI Taxonomy" id="1234144"/>
    <lineage>
        <taxon>Bacteria</taxon>
        <taxon>Pseudomonadati</taxon>
        <taxon>Pseudomonadota</taxon>
        <taxon>Gammaproteobacteria</taxon>
        <taxon>Oceanospirillales</taxon>
        <taxon>Endozoicomonadaceae</taxon>
        <taxon>Endozoicomonas</taxon>
    </lineage>
</organism>
<evidence type="ECO:0000256" key="1">
    <source>
        <dbReference type="ARBA" id="ARBA00001771"/>
    </source>
</evidence>
<keyword evidence="9 11" id="KW-0460">Magnesium</keyword>
<evidence type="ECO:0000256" key="6">
    <source>
        <dbReference type="ARBA" id="ARBA00022741"/>
    </source>
</evidence>
<evidence type="ECO:0000256" key="7">
    <source>
        <dbReference type="ARBA" id="ARBA00022777"/>
    </source>
</evidence>
<dbReference type="Pfam" id="PF02110">
    <property type="entry name" value="HK"/>
    <property type="match status" value="1"/>
</dbReference>
<dbReference type="EC" id="2.7.1.50" evidence="11"/>
<evidence type="ECO:0000256" key="10">
    <source>
        <dbReference type="ARBA" id="ARBA00022977"/>
    </source>
</evidence>
<reference evidence="12 13" key="1">
    <citation type="submission" date="2022-10" db="EMBL/GenBank/DDBJ databases">
        <title>High-quality genome sequences of two octocoral-associated bacteria, Endozoicomonas euniceicola EF212 and Endozoicomonas gorgoniicola PS125.</title>
        <authorList>
            <person name="Chiou Y.-J."/>
            <person name="Chen Y.-H."/>
        </authorList>
    </citation>
    <scope>NUCLEOTIDE SEQUENCE [LARGE SCALE GENOMIC DNA]</scope>
    <source>
        <strain evidence="12 13">PS125</strain>
    </source>
</reference>
<dbReference type="RefSeq" id="WP_262566600.1">
    <property type="nucleotide sequence ID" value="NZ_JAPFCC010000001.1"/>
</dbReference>
<evidence type="ECO:0000313" key="12">
    <source>
        <dbReference type="EMBL" id="MCW7551555.1"/>
    </source>
</evidence>
<sequence length="271" mass="28430">MHSEISAILAALRQQKPVVHNITNLVVTNTTANALLAIGASPVMAHAPEEMADMVSIASALVINTGTPSEPQRTAIRKAIQAAREQGKPWILDPAGAGATPYRLQLNTELLELKPAAIRGNASEILTLLTGKPTGRGVDTDSSSDDALNETLSYLQRRAAQLNTVLAVTGATDYIIDSQRIAKITNGHPMMAKVTGTGCTATAMTGAFLASSNDPWLAVTASIACLGIAGEKAAFAAKGPGSLQMHLLDELYLLDAETIQARLSLEVLIKQ</sequence>
<evidence type="ECO:0000256" key="11">
    <source>
        <dbReference type="HAMAP-Rule" id="MF_00228"/>
    </source>
</evidence>
<dbReference type="EMBL" id="JAPFCC010000001">
    <property type="protein sequence ID" value="MCW7551555.1"/>
    <property type="molecule type" value="Genomic_DNA"/>
</dbReference>
<dbReference type="PIRSF" id="PIRSF000513">
    <property type="entry name" value="Thz_kinase"/>
    <property type="match status" value="1"/>
</dbReference>
<feature type="binding site" evidence="11">
    <location>
        <position position="196"/>
    </location>
    <ligand>
        <name>substrate</name>
    </ligand>
</feature>
<gene>
    <name evidence="11 12" type="primary">thiM</name>
    <name evidence="12" type="ORF">NX722_02620</name>
</gene>
<dbReference type="InterPro" id="IPR000417">
    <property type="entry name" value="Hyethyz_kinase"/>
</dbReference>
<dbReference type="Proteomes" id="UP001209854">
    <property type="component" value="Unassembled WGS sequence"/>
</dbReference>